<dbReference type="InterPro" id="IPR009078">
    <property type="entry name" value="Ferritin-like_SF"/>
</dbReference>
<dbReference type="InterPro" id="IPR011566">
    <property type="entry name" value="Ubq_synth_Coq7"/>
</dbReference>
<dbReference type="SUPFAM" id="SSF47240">
    <property type="entry name" value="Ferritin-like"/>
    <property type="match status" value="1"/>
</dbReference>
<feature type="binding site" evidence="8">
    <location>
        <position position="117"/>
    </location>
    <ligand>
        <name>Fe cation</name>
        <dbReference type="ChEBI" id="CHEBI:24875"/>
        <label>1</label>
    </ligand>
</feature>
<dbReference type="EMBL" id="RSCD01000011">
    <property type="protein sequence ID" value="RSH90332.1"/>
    <property type="molecule type" value="Genomic_DNA"/>
</dbReference>
<dbReference type="STRING" id="1890683.A0A427YGX2"/>
<dbReference type="CDD" id="cd01042">
    <property type="entry name" value="DMQH"/>
    <property type="match status" value="1"/>
</dbReference>
<dbReference type="GO" id="GO:0008682">
    <property type="term" value="F:3-demethoxyubiquinol 3-hydroxylase activity"/>
    <property type="evidence" value="ECO:0007669"/>
    <property type="project" value="UniProtKB-EC"/>
</dbReference>
<feature type="binding site" evidence="8">
    <location>
        <position position="229"/>
    </location>
    <ligand>
        <name>Fe cation</name>
        <dbReference type="ChEBI" id="CHEBI:24875"/>
        <label>1</label>
    </ligand>
</feature>
<dbReference type="PANTHER" id="PTHR11237:SF4">
    <property type="entry name" value="5-DEMETHOXYUBIQUINONE HYDROXYLASE, MITOCHONDRIAL"/>
    <property type="match status" value="1"/>
</dbReference>
<comment type="similarity">
    <text evidence="8">Belongs to the COQ7 family.</text>
</comment>
<accession>A0A427YGX2</accession>
<evidence type="ECO:0000256" key="2">
    <source>
        <dbReference type="ARBA" id="ARBA00022688"/>
    </source>
</evidence>
<comment type="catalytic activity">
    <reaction evidence="8">
        <text>a 5-methoxy-2-methyl-3-(all-trans-polyprenyl)benzene-1,4-diol + AH2 + O2 = a 3-demethylubiquinol + A + H2O</text>
        <dbReference type="Rhea" id="RHEA:50908"/>
        <dbReference type="Rhea" id="RHEA-COMP:10859"/>
        <dbReference type="Rhea" id="RHEA-COMP:10914"/>
        <dbReference type="ChEBI" id="CHEBI:13193"/>
        <dbReference type="ChEBI" id="CHEBI:15377"/>
        <dbReference type="ChEBI" id="CHEBI:15379"/>
        <dbReference type="ChEBI" id="CHEBI:17499"/>
        <dbReference type="ChEBI" id="CHEBI:84167"/>
        <dbReference type="ChEBI" id="CHEBI:84422"/>
        <dbReference type="EC" id="1.14.99.60"/>
    </reaction>
</comment>
<comment type="pathway">
    <text evidence="1 8">Cofactor biosynthesis; ubiquinone biosynthesis.</text>
</comment>
<feature type="compositionally biased region" description="Polar residues" evidence="9">
    <location>
        <begin position="54"/>
        <end position="64"/>
    </location>
</feature>
<name>A0A427YGX2_9TREE</name>
<feature type="binding site" evidence="8">
    <location>
        <position position="114"/>
    </location>
    <ligand>
        <name>Fe cation</name>
        <dbReference type="ChEBI" id="CHEBI:24875"/>
        <label>2</label>
    </ligand>
</feature>
<evidence type="ECO:0000256" key="8">
    <source>
        <dbReference type="HAMAP-Rule" id="MF_03194"/>
    </source>
</evidence>
<evidence type="ECO:0000256" key="7">
    <source>
        <dbReference type="ARBA" id="ARBA00023136"/>
    </source>
</evidence>
<keyword evidence="5 8" id="KW-0408">Iron</keyword>
<feature type="binding site" evidence="8">
    <location>
        <position position="232"/>
    </location>
    <ligand>
        <name>Fe cation</name>
        <dbReference type="ChEBI" id="CHEBI:24875"/>
        <label>2</label>
    </ligand>
</feature>
<feature type="region of interest" description="Disordered" evidence="9">
    <location>
        <begin position="1"/>
        <end position="64"/>
    </location>
</feature>
<comment type="subcellular location">
    <subcellularLocation>
        <location evidence="8">Mitochondrion inner membrane</location>
        <topology evidence="8">Peripheral membrane protein</topology>
        <orientation evidence="8">Matrix side</orientation>
    </subcellularLocation>
</comment>
<evidence type="ECO:0000256" key="5">
    <source>
        <dbReference type="ARBA" id="ARBA00023004"/>
    </source>
</evidence>
<evidence type="ECO:0000256" key="3">
    <source>
        <dbReference type="ARBA" id="ARBA00022723"/>
    </source>
</evidence>
<feature type="binding site" evidence="8">
    <location>
        <position position="81"/>
    </location>
    <ligand>
        <name>Fe cation</name>
        <dbReference type="ChEBI" id="CHEBI:24875"/>
        <label>1</label>
    </ligand>
</feature>
<feature type="compositionally biased region" description="Polar residues" evidence="9">
    <location>
        <begin position="19"/>
        <end position="28"/>
    </location>
</feature>
<evidence type="ECO:0000313" key="11">
    <source>
        <dbReference type="Proteomes" id="UP000279259"/>
    </source>
</evidence>
<keyword evidence="2 8" id="KW-0831">Ubiquinone biosynthesis</keyword>
<evidence type="ECO:0000256" key="4">
    <source>
        <dbReference type="ARBA" id="ARBA00023002"/>
    </source>
</evidence>
<sequence>MSLRPIAGPSRRLILPCTRSHSTASRPTPSHAYAVPPPLPSRPGPPPPPPPRTEATSSRPNLTPDQHDLIARIVRVDQAGELGANWIYRGQKWGSAVRGDKKTAKEVEGMWASERHHLAVMKLVQQQHRVRPTLLYPLWQAMAFGLGAGTALMGREAAMACTEAVETVIGEHYDDQLRALKPLLESTASTAVSPINPNADTVADADAVTPPHPSLPLLASVLEEFRDDELEHLDIAVEGGAQKAPGHSLLSAVIGFGCKAAIKVCERV</sequence>
<reference evidence="10 11" key="1">
    <citation type="submission" date="2018-11" db="EMBL/GenBank/DDBJ databases">
        <title>Genome sequence of Saitozyma podzolica DSM 27192.</title>
        <authorList>
            <person name="Aliyu H."/>
            <person name="Gorte O."/>
            <person name="Ochsenreither K."/>
        </authorList>
    </citation>
    <scope>NUCLEOTIDE SEQUENCE [LARGE SCALE GENOMIC DNA]</scope>
    <source>
        <strain evidence="10 11">DSM 27192</strain>
    </source>
</reference>
<keyword evidence="11" id="KW-1185">Reference proteome</keyword>
<dbReference type="OrthoDB" id="275371at2759"/>
<organism evidence="10 11">
    <name type="scientific">Saitozyma podzolica</name>
    <dbReference type="NCBI Taxonomy" id="1890683"/>
    <lineage>
        <taxon>Eukaryota</taxon>
        <taxon>Fungi</taxon>
        <taxon>Dikarya</taxon>
        <taxon>Basidiomycota</taxon>
        <taxon>Agaricomycotina</taxon>
        <taxon>Tremellomycetes</taxon>
        <taxon>Tremellales</taxon>
        <taxon>Trimorphomycetaceae</taxon>
        <taxon>Saitozyma</taxon>
    </lineage>
</organism>
<comment type="subunit">
    <text evidence="8">Component of a multi-subunit COQ enzyme complex, composed of at least COQ3, COQ4, COQ5, COQ6, COQ7 and COQ9.</text>
</comment>
<dbReference type="PANTHER" id="PTHR11237">
    <property type="entry name" value="COENZYME Q10 BIOSYNTHESIS PROTEIN 7"/>
    <property type="match status" value="1"/>
</dbReference>
<keyword evidence="8" id="KW-0496">Mitochondrion</keyword>
<dbReference type="Proteomes" id="UP000279259">
    <property type="component" value="Unassembled WGS sequence"/>
</dbReference>
<keyword evidence="8" id="KW-0999">Mitochondrion inner membrane</keyword>
<keyword evidence="3 8" id="KW-0479">Metal-binding</keyword>
<dbReference type="Pfam" id="PF03232">
    <property type="entry name" value="COQ7"/>
    <property type="match status" value="1"/>
</dbReference>
<comment type="caution">
    <text evidence="10">The sequence shown here is derived from an EMBL/GenBank/DDBJ whole genome shotgun (WGS) entry which is preliminary data.</text>
</comment>
<keyword evidence="7 8" id="KW-0472">Membrane</keyword>
<dbReference type="GO" id="GO:0031314">
    <property type="term" value="C:extrinsic component of mitochondrial inner membrane"/>
    <property type="evidence" value="ECO:0007669"/>
    <property type="project" value="UniProtKB-UniRule"/>
</dbReference>
<comment type="function">
    <text evidence="8">Catalyzes the hydroxylation of 2-polyprenyl-3-methyl-6-methoxy-1,4-benzoquinol (DMQH2) during ubiquinone biosynthesis. Has also a structural role in the COQ enzyme complex, stabilizing other COQ polypeptides.</text>
</comment>
<dbReference type="EC" id="1.14.99.60" evidence="8"/>
<protein>
    <recommendedName>
        <fullName evidence="8">5-demethoxyubiquinone hydroxylase, mitochondrial</fullName>
        <shortName evidence="8">DMQ hydroxylase</shortName>
        <ecNumber evidence="8">1.14.99.60</ecNumber>
    </recommendedName>
    <alternativeName>
        <fullName evidence="8">Ubiquinone biosynthesis monooxygenase COQ7</fullName>
    </alternativeName>
</protein>
<proteinExistence type="inferred from homology"/>
<evidence type="ECO:0000313" key="10">
    <source>
        <dbReference type="EMBL" id="RSH90332.1"/>
    </source>
</evidence>
<feature type="binding site" evidence="8">
    <location>
        <position position="166"/>
    </location>
    <ligand>
        <name>Fe cation</name>
        <dbReference type="ChEBI" id="CHEBI:24875"/>
        <label>2</label>
    </ligand>
</feature>
<dbReference type="UniPathway" id="UPA00232"/>
<feature type="compositionally biased region" description="Pro residues" evidence="9">
    <location>
        <begin position="35"/>
        <end position="52"/>
    </location>
</feature>
<gene>
    <name evidence="8" type="primary">COQ7</name>
    <name evidence="10" type="ORF">EHS25_001666</name>
</gene>
<feature type="binding site" evidence="8">
    <location>
        <position position="114"/>
    </location>
    <ligand>
        <name>Fe cation</name>
        <dbReference type="ChEBI" id="CHEBI:24875"/>
        <label>1</label>
    </ligand>
</feature>
<comment type="cofactor">
    <cofactor evidence="8">
        <name>Fe cation</name>
        <dbReference type="ChEBI" id="CHEBI:24875"/>
    </cofactor>
    <text evidence="8">Binds 2 iron ions per subunit.</text>
</comment>
<dbReference type="HAMAP" id="MF_01658">
    <property type="entry name" value="COQ7"/>
    <property type="match status" value="1"/>
</dbReference>
<dbReference type="GO" id="GO:0046872">
    <property type="term" value="F:metal ion binding"/>
    <property type="evidence" value="ECO:0007669"/>
    <property type="project" value="UniProtKB-KW"/>
</dbReference>
<dbReference type="GO" id="GO:0006744">
    <property type="term" value="P:ubiquinone biosynthetic process"/>
    <property type="evidence" value="ECO:0007669"/>
    <property type="project" value="UniProtKB-UniRule"/>
</dbReference>
<evidence type="ECO:0000256" key="9">
    <source>
        <dbReference type="SAM" id="MobiDB-lite"/>
    </source>
</evidence>
<dbReference type="AlphaFoldDB" id="A0A427YGX2"/>
<evidence type="ECO:0000256" key="1">
    <source>
        <dbReference type="ARBA" id="ARBA00004749"/>
    </source>
</evidence>
<feature type="binding site" evidence="8">
    <location>
        <position position="229"/>
    </location>
    <ligand>
        <name>Fe cation</name>
        <dbReference type="ChEBI" id="CHEBI:24875"/>
        <label>2</label>
    </ligand>
</feature>
<evidence type="ECO:0000256" key="6">
    <source>
        <dbReference type="ARBA" id="ARBA00023033"/>
    </source>
</evidence>
<keyword evidence="4 8" id="KW-0560">Oxidoreductase</keyword>
<keyword evidence="6 8" id="KW-0503">Monooxygenase</keyword>
<dbReference type="GO" id="GO:0016709">
    <property type="term" value="F:oxidoreductase activity, acting on paired donors, with incorporation or reduction of molecular oxygen, NAD(P)H as one donor, and incorporation of one atom of oxygen"/>
    <property type="evidence" value="ECO:0007669"/>
    <property type="project" value="UniProtKB-UniRule"/>
</dbReference>